<reference evidence="1 3" key="2">
    <citation type="journal article" date="2013" name="Nature">
        <title>Insights into bilaterian evolution from three spiralian genomes.</title>
        <authorList>
            <person name="Simakov O."/>
            <person name="Marletaz F."/>
            <person name="Cho S.J."/>
            <person name="Edsinger-Gonzales E."/>
            <person name="Havlak P."/>
            <person name="Hellsten U."/>
            <person name="Kuo D.H."/>
            <person name="Larsson T."/>
            <person name="Lv J."/>
            <person name="Arendt D."/>
            <person name="Savage R."/>
            <person name="Osoegawa K."/>
            <person name="de Jong P."/>
            <person name="Grimwood J."/>
            <person name="Chapman J.A."/>
            <person name="Shapiro H."/>
            <person name="Aerts A."/>
            <person name="Otillar R.P."/>
            <person name="Terry A.Y."/>
            <person name="Boore J.L."/>
            <person name="Grigoriev I.V."/>
            <person name="Lindberg D.R."/>
            <person name="Seaver E.C."/>
            <person name="Weisblat D.A."/>
            <person name="Putnam N.H."/>
            <person name="Rokhsar D.S."/>
        </authorList>
    </citation>
    <scope>NUCLEOTIDE SEQUENCE</scope>
    <source>
        <strain evidence="1 3">I ESC-2004</strain>
    </source>
</reference>
<dbReference type="HOGENOM" id="CLU_687443_0_0_1"/>
<proteinExistence type="predicted"/>
<sequence>MGCSCVKPVAAAATWYSAADSRAADEYILQSNGFGKGRSKAFFKAISSKPGVNRKGNEFGQLGGKLIFFQSAKKNKDYSCSSPMPVIRLNKKRKLFAKAFVMCPLGRLPIGRNHFQFDKMNHPNQKGAVLLAVTPRIIALFMTVDGVAIKSEVLCHDSVDKLRKDYRDLKPKPEWLQTALPGSFFTYMPSRHQDEYFFIHLPLVAELEDTLLETGNYAADLITTFCELLSSLSPGPHEINVQVKGYHDHCDYNYFVLDKNVNAMGKWGCKLSNNRLLEPHPDPRKLYPITQVIASGSMKLIVPNTVIPLIKGLLEKKPPVERYKGDDKESIKKEAKIIAAGRFCHSFNLEGPPDVLVLSSDEMEQKNKDATGYVYSYNYIEFAAFWLNTEDPNPQKEGIAT</sequence>
<gene>
    <name evidence="1" type="ORF">CAPTEDRAFT_188577</name>
</gene>
<name>R7UIS0_CAPTE</name>
<keyword evidence="3" id="KW-1185">Reference proteome</keyword>
<accession>R7UIS0</accession>
<dbReference type="Proteomes" id="UP000014760">
    <property type="component" value="Unassembled WGS sequence"/>
</dbReference>
<evidence type="ECO:0000313" key="2">
    <source>
        <dbReference type="EnsemblMetazoa" id="CapteP188577"/>
    </source>
</evidence>
<evidence type="ECO:0000313" key="1">
    <source>
        <dbReference type="EMBL" id="ELU06050.1"/>
    </source>
</evidence>
<dbReference type="EnsemblMetazoa" id="CapteT188577">
    <property type="protein sequence ID" value="CapteP188577"/>
    <property type="gene ID" value="CapteG188577"/>
</dbReference>
<reference evidence="3" key="1">
    <citation type="submission" date="2012-12" db="EMBL/GenBank/DDBJ databases">
        <authorList>
            <person name="Hellsten U."/>
            <person name="Grimwood J."/>
            <person name="Chapman J.A."/>
            <person name="Shapiro H."/>
            <person name="Aerts A."/>
            <person name="Otillar R.P."/>
            <person name="Terry A.Y."/>
            <person name="Boore J.L."/>
            <person name="Simakov O."/>
            <person name="Marletaz F."/>
            <person name="Cho S.-J."/>
            <person name="Edsinger-Gonzales E."/>
            <person name="Havlak P."/>
            <person name="Kuo D.-H."/>
            <person name="Larsson T."/>
            <person name="Lv J."/>
            <person name="Arendt D."/>
            <person name="Savage R."/>
            <person name="Osoegawa K."/>
            <person name="de Jong P."/>
            <person name="Lindberg D.R."/>
            <person name="Seaver E.C."/>
            <person name="Weisblat D.A."/>
            <person name="Putnam N.H."/>
            <person name="Grigoriev I.V."/>
            <person name="Rokhsar D.S."/>
        </authorList>
    </citation>
    <scope>NUCLEOTIDE SEQUENCE</scope>
    <source>
        <strain evidence="3">I ESC-2004</strain>
    </source>
</reference>
<dbReference type="EMBL" id="KB300985">
    <property type="protein sequence ID" value="ELU06050.1"/>
    <property type="molecule type" value="Genomic_DNA"/>
</dbReference>
<organism evidence="1">
    <name type="scientific">Capitella teleta</name>
    <name type="common">Polychaete worm</name>
    <dbReference type="NCBI Taxonomy" id="283909"/>
    <lineage>
        <taxon>Eukaryota</taxon>
        <taxon>Metazoa</taxon>
        <taxon>Spiralia</taxon>
        <taxon>Lophotrochozoa</taxon>
        <taxon>Annelida</taxon>
        <taxon>Polychaeta</taxon>
        <taxon>Sedentaria</taxon>
        <taxon>Scolecida</taxon>
        <taxon>Capitellidae</taxon>
        <taxon>Capitella</taxon>
    </lineage>
</organism>
<dbReference type="AlphaFoldDB" id="R7UIS0"/>
<evidence type="ECO:0000313" key="3">
    <source>
        <dbReference type="Proteomes" id="UP000014760"/>
    </source>
</evidence>
<reference evidence="2" key="3">
    <citation type="submission" date="2015-06" db="UniProtKB">
        <authorList>
            <consortium name="EnsemblMetazoa"/>
        </authorList>
    </citation>
    <scope>IDENTIFICATION</scope>
</reference>
<dbReference type="EMBL" id="AMQN01007610">
    <property type="status" value="NOT_ANNOTATED_CDS"/>
    <property type="molecule type" value="Genomic_DNA"/>
</dbReference>
<protein>
    <submittedName>
        <fullName evidence="1 2">Uncharacterized protein</fullName>
    </submittedName>
</protein>